<evidence type="ECO:0000313" key="1">
    <source>
        <dbReference type="EMBL" id="VCW76266.1"/>
    </source>
</evidence>
<reference evidence="1 2" key="1">
    <citation type="submission" date="2018-10" db="EMBL/GenBank/DDBJ databases">
        <authorList>
            <person name="Ekblom R."/>
            <person name="Jareborg N."/>
        </authorList>
    </citation>
    <scope>NUCLEOTIDE SEQUENCE [LARGE SCALE GENOMIC DNA]</scope>
    <source>
        <tissue evidence="1">Muscle</tissue>
    </source>
</reference>
<keyword evidence="2" id="KW-1185">Reference proteome</keyword>
<dbReference type="EMBL" id="CYRY02007110">
    <property type="protein sequence ID" value="VCW76266.1"/>
    <property type="molecule type" value="Genomic_DNA"/>
</dbReference>
<gene>
    <name evidence="1" type="ORF">BN2614_LOCUS1</name>
</gene>
<feature type="non-terminal residue" evidence="1">
    <location>
        <position position="130"/>
    </location>
</feature>
<proteinExistence type="predicted"/>
<dbReference type="AlphaFoldDB" id="A0A9X9LLU1"/>
<dbReference type="Proteomes" id="UP000269945">
    <property type="component" value="Unassembled WGS sequence"/>
</dbReference>
<protein>
    <submittedName>
        <fullName evidence="1">Uncharacterized protein</fullName>
    </submittedName>
</protein>
<organism evidence="1 2">
    <name type="scientific">Gulo gulo</name>
    <name type="common">Wolverine</name>
    <name type="synonym">Gluton</name>
    <dbReference type="NCBI Taxonomy" id="48420"/>
    <lineage>
        <taxon>Eukaryota</taxon>
        <taxon>Metazoa</taxon>
        <taxon>Chordata</taxon>
        <taxon>Craniata</taxon>
        <taxon>Vertebrata</taxon>
        <taxon>Euteleostomi</taxon>
        <taxon>Mammalia</taxon>
        <taxon>Eutheria</taxon>
        <taxon>Laurasiatheria</taxon>
        <taxon>Carnivora</taxon>
        <taxon>Caniformia</taxon>
        <taxon>Musteloidea</taxon>
        <taxon>Mustelidae</taxon>
        <taxon>Guloninae</taxon>
        <taxon>Gulo</taxon>
    </lineage>
</organism>
<comment type="caution">
    <text evidence="1">The sequence shown here is derived from an EMBL/GenBank/DDBJ whole genome shotgun (WGS) entry which is preliminary data.</text>
</comment>
<name>A0A9X9LLU1_GULGU</name>
<evidence type="ECO:0000313" key="2">
    <source>
        <dbReference type="Proteomes" id="UP000269945"/>
    </source>
</evidence>
<accession>A0A9X9LLU1</accession>
<sequence>IPRVRSHTVLCFWSKIAGPAAGWGKARLGFQGESFRRMGNNQGRGKVQSPTPCLVWGPRGGKLCCVAGAGGVCLKWLLEKRKTWGVAQGTCQHQQEGSGENNKIQLTRQESGLVAGAWWEVEGDGGVLLA</sequence>